<gene>
    <name evidence="4" type="ORF">BRAFLDRAFT_79947</name>
</gene>
<evidence type="ECO:0000313" key="4">
    <source>
        <dbReference type="EMBL" id="EEN55027.1"/>
    </source>
</evidence>
<feature type="compositionally biased region" description="Pro residues" evidence="2">
    <location>
        <begin position="12"/>
        <end position="24"/>
    </location>
</feature>
<name>C3YY68_BRAFL</name>
<evidence type="ECO:0000259" key="3">
    <source>
        <dbReference type="Pfam" id="PF12248"/>
    </source>
</evidence>
<feature type="compositionally biased region" description="Polar residues" evidence="2">
    <location>
        <begin position="151"/>
        <end position="167"/>
    </location>
</feature>
<protein>
    <recommendedName>
        <fullName evidence="3">Farnesoic acid O-methyl transferase domain-containing protein</fullName>
    </recommendedName>
</protein>
<dbReference type="AlphaFoldDB" id="C3YY68"/>
<feature type="compositionally biased region" description="Polar residues" evidence="2">
    <location>
        <begin position="189"/>
        <end position="206"/>
    </location>
</feature>
<feature type="coiled-coil region" evidence="1">
    <location>
        <begin position="302"/>
        <end position="329"/>
    </location>
</feature>
<reference evidence="4" key="1">
    <citation type="journal article" date="2008" name="Nature">
        <title>The amphioxus genome and the evolution of the chordate karyotype.</title>
        <authorList>
            <consortium name="US DOE Joint Genome Institute (JGI-PGF)"/>
            <person name="Putnam N.H."/>
            <person name="Butts T."/>
            <person name="Ferrier D.E.K."/>
            <person name="Furlong R.F."/>
            <person name="Hellsten U."/>
            <person name="Kawashima T."/>
            <person name="Robinson-Rechavi M."/>
            <person name="Shoguchi E."/>
            <person name="Terry A."/>
            <person name="Yu J.-K."/>
            <person name="Benito-Gutierrez E.L."/>
            <person name="Dubchak I."/>
            <person name="Garcia-Fernandez J."/>
            <person name="Gibson-Brown J.J."/>
            <person name="Grigoriev I.V."/>
            <person name="Horton A.C."/>
            <person name="de Jong P.J."/>
            <person name="Jurka J."/>
            <person name="Kapitonov V.V."/>
            <person name="Kohara Y."/>
            <person name="Kuroki Y."/>
            <person name="Lindquist E."/>
            <person name="Lucas S."/>
            <person name="Osoegawa K."/>
            <person name="Pennacchio L.A."/>
            <person name="Salamov A.A."/>
            <person name="Satou Y."/>
            <person name="Sauka-Spengler T."/>
            <person name="Schmutz J."/>
            <person name="Shin-I T."/>
            <person name="Toyoda A."/>
            <person name="Bronner-Fraser M."/>
            <person name="Fujiyama A."/>
            <person name="Holland L.Z."/>
            <person name="Holland P.W.H."/>
            <person name="Satoh N."/>
            <person name="Rokhsar D.S."/>
        </authorList>
    </citation>
    <scope>NUCLEOTIDE SEQUENCE [LARGE SCALE GENOMIC DNA]</scope>
    <source>
        <strain evidence="4">S238N-H82</strain>
        <tissue evidence="4">Testes</tissue>
    </source>
</reference>
<evidence type="ECO:0000256" key="1">
    <source>
        <dbReference type="SAM" id="Coils"/>
    </source>
</evidence>
<feature type="domain" description="Farnesoic acid O-methyl transferase" evidence="3">
    <location>
        <begin position="357"/>
        <end position="487"/>
    </location>
</feature>
<dbReference type="EMBL" id="GG666563">
    <property type="protein sequence ID" value="EEN55027.1"/>
    <property type="molecule type" value="Genomic_DNA"/>
</dbReference>
<dbReference type="InParanoid" id="C3YY68"/>
<keyword evidence="1" id="KW-0175">Coiled coil</keyword>
<feature type="region of interest" description="Disordered" evidence="2">
    <location>
        <begin position="102"/>
        <end position="249"/>
    </location>
</feature>
<proteinExistence type="predicted"/>
<organism>
    <name type="scientific">Branchiostoma floridae</name>
    <name type="common">Florida lancelet</name>
    <name type="synonym">Amphioxus</name>
    <dbReference type="NCBI Taxonomy" id="7739"/>
    <lineage>
        <taxon>Eukaryota</taxon>
        <taxon>Metazoa</taxon>
        <taxon>Chordata</taxon>
        <taxon>Cephalochordata</taxon>
        <taxon>Leptocardii</taxon>
        <taxon>Amphioxiformes</taxon>
        <taxon>Branchiostomatidae</taxon>
        <taxon>Branchiostoma</taxon>
    </lineage>
</organism>
<dbReference type="PANTHER" id="PTHR36695:SF12">
    <property type="entry name" value="AGAP008648-PA"/>
    <property type="match status" value="1"/>
</dbReference>
<feature type="compositionally biased region" description="Low complexity" evidence="2">
    <location>
        <begin position="59"/>
        <end position="76"/>
    </location>
</feature>
<dbReference type="eggNOG" id="KOG1366">
    <property type="taxonomic scope" value="Eukaryota"/>
</dbReference>
<sequence length="491" mass="54386">MAQQTPHTPVQIPQPNPNNEPGPAGPNGRHPAQDDPVRLAAMANWPRDYIYPFRDVPAPQQDPNNDPGPTDPDGGQLVQDDPALLAEMPNWPQDYIYPVRGVLTPLQDPNNDPNVEPQVPDGSQLAQHVSVDVVGMPNWPQDYIYPVRDFSATSQPDPNNDPGTTEPNGRAPAPAPPVRHASLPIPQPDLNNGTGSIEPNGPQSATMLDRPHDSPIQPDPQNRPDANGSNGGNKPDKNKRQKRGGRQPGVAEIVRQLHPNALYVSRSHAPVATLEEHFKNGRTQITGSENQLATLEQHSGLLKSIQAQVSSFEKNLQEERKLRIQLEEAVAQLPKGNTDLPKGAENRVCETRTTDTQYRYRWDLPRLTGDRFEFEVQAGSDVHVALSSQRQDLDDMYEIVIGGWFNTVSVIRRRKLGYRFARASTPGITSQAEYRKFWITWSSGGTIAAGWGSETRPFMQWTDPNPLPVNYAGYSTGWGRGTGRWKFCHTA</sequence>
<accession>C3YY68</accession>
<dbReference type="PANTHER" id="PTHR36695">
    <property type="entry name" value="AGAP008648-PA"/>
    <property type="match status" value="1"/>
</dbReference>
<dbReference type="InterPro" id="IPR022041">
    <property type="entry name" value="Methyltransf_FA"/>
</dbReference>
<evidence type="ECO:0000256" key="2">
    <source>
        <dbReference type="SAM" id="MobiDB-lite"/>
    </source>
</evidence>
<feature type="region of interest" description="Disordered" evidence="2">
    <location>
        <begin position="1"/>
        <end position="90"/>
    </location>
</feature>
<dbReference type="Pfam" id="PF12248">
    <property type="entry name" value="Methyltransf_FA"/>
    <property type="match status" value="1"/>
</dbReference>